<dbReference type="GO" id="GO:0006813">
    <property type="term" value="P:potassium ion transport"/>
    <property type="evidence" value="ECO:0007669"/>
    <property type="project" value="InterPro"/>
</dbReference>
<dbReference type="EMBL" id="LYRP01000050">
    <property type="protein sequence ID" value="OAT75056.1"/>
    <property type="molecule type" value="Genomic_DNA"/>
</dbReference>
<feature type="transmembrane region" description="Helical" evidence="2">
    <location>
        <begin position="114"/>
        <end position="130"/>
    </location>
</feature>
<feature type="transmembrane region" description="Helical" evidence="2">
    <location>
        <begin position="247"/>
        <end position="263"/>
    </location>
</feature>
<dbReference type="STRING" id="1691903.A9B99_17840"/>
<dbReference type="OrthoDB" id="9799090at2"/>
<feature type="transmembrane region" description="Helical" evidence="2">
    <location>
        <begin position="20"/>
        <end position="41"/>
    </location>
</feature>
<dbReference type="GO" id="GO:0034220">
    <property type="term" value="P:monoatomic ion transmembrane transport"/>
    <property type="evidence" value="ECO:0007669"/>
    <property type="project" value="UniProtKB-KW"/>
</dbReference>
<dbReference type="Gene3D" id="3.40.50.720">
    <property type="entry name" value="NAD(P)-binding Rossmann-like Domain"/>
    <property type="match status" value="1"/>
</dbReference>
<organism evidence="4 5">
    <name type="scientific">Mangrovibacter phragmitis</name>
    <dbReference type="NCBI Taxonomy" id="1691903"/>
    <lineage>
        <taxon>Bacteria</taxon>
        <taxon>Pseudomonadati</taxon>
        <taxon>Pseudomonadota</taxon>
        <taxon>Gammaproteobacteria</taxon>
        <taxon>Enterobacterales</taxon>
        <taxon>Enterobacteriaceae</taxon>
        <taxon>Mangrovibacter</taxon>
    </lineage>
</organism>
<dbReference type="InterPro" id="IPR013099">
    <property type="entry name" value="K_chnl_dom"/>
</dbReference>
<dbReference type="GO" id="GO:0005886">
    <property type="term" value="C:plasma membrane"/>
    <property type="evidence" value="ECO:0007669"/>
    <property type="project" value="UniProtKB-SubCell"/>
</dbReference>
<feature type="transmembrane region" description="Helical" evidence="2">
    <location>
        <begin position="89"/>
        <end position="107"/>
    </location>
</feature>
<evidence type="ECO:0000256" key="2">
    <source>
        <dbReference type="SAM" id="Phobius"/>
    </source>
</evidence>
<dbReference type="Gene3D" id="1.10.287.70">
    <property type="match status" value="1"/>
</dbReference>
<evidence type="ECO:0000259" key="3">
    <source>
        <dbReference type="PROSITE" id="PS51201"/>
    </source>
</evidence>
<proteinExistence type="predicted"/>
<evidence type="ECO:0000313" key="4">
    <source>
        <dbReference type="EMBL" id="OAT75056.1"/>
    </source>
</evidence>
<feature type="transmembrane region" description="Helical" evidence="2">
    <location>
        <begin position="176"/>
        <end position="195"/>
    </location>
</feature>
<keyword evidence="4" id="KW-0407">Ion channel</keyword>
<dbReference type="AlphaFoldDB" id="A0A1B7KYE6"/>
<feature type="transmembrane region" description="Helical" evidence="2">
    <location>
        <begin position="201"/>
        <end position="226"/>
    </location>
</feature>
<keyword evidence="4" id="KW-0813">Transport</keyword>
<accession>A0A1B7KYE6</accession>
<keyword evidence="2" id="KW-0472">Membrane</keyword>
<dbReference type="Pfam" id="PF02254">
    <property type="entry name" value="TrkA_N"/>
    <property type="match status" value="1"/>
</dbReference>
<keyword evidence="4" id="KW-0406">Ion transport</keyword>
<feature type="transmembrane region" description="Helical" evidence="2">
    <location>
        <begin position="142"/>
        <end position="164"/>
    </location>
</feature>
<dbReference type="SUPFAM" id="SSF51735">
    <property type="entry name" value="NAD(P)-binding Rossmann-fold domains"/>
    <property type="match status" value="1"/>
</dbReference>
<reference evidence="5" key="1">
    <citation type="submission" date="2016-05" db="EMBL/GenBank/DDBJ databases">
        <authorList>
            <person name="Behera P."/>
            <person name="Vaishampayan P."/>
            <person name="Singh N."/>
            <person name="Raina V."/>
            <person name="Suar M."/>
            <person name="Pattnaik A."/>
            <person name="Rastogi G."/>
        </authorList>
    </citation>
    <scope>NUCLEOTIDE SEQUENCE [LARGE SCALE GENOMIC DNA]</scope>
    <source>
        <strain evidence="5">MP23</strain>
    </source>
</reference>
<name>A0A1B7KYE6_9ENTR</name>
<protein>
    <submittedName>
        <fullName evidence="4">Voltage-gated potassium channel TrkA</fullName>
    </submittedName>
</protein>
<dbReference type="InterPro" id="IPR003148">
    <property type="entry name" value="RCK_N"/>
</dbReference>
<comment type="subcellular location">
    <subcellularLocation>
        <location evidence="1">Cell membrane</location>
        <topology evidence="1">Multi-pass membrane protein</topology>
    </subcellularLocation>
</comment>
<sequence length="392" mass="43149">MKLQLNRLHFVLAWLKPHCWLGLLTLFIGGIFLHPVLMQVWHTLPVAMEHFTDWKDAISTFGLLRLPQVVLGSAIGLMSIGLFLRARVAWTFALLLLVVVALFNFWFTAGNLRIGYLALFDTLCLLYFWRDFSHSSLAAGSLFALISFASLLTYALFGSLYLGAQFHPAITEFAQALYFSTVSMSTVGYGDIVPVTNTARFFTVSIIIMGITVFATSVSAIIGPVIGGNLNRMIKGRISHAMRKDHIIIVGASPLAMSVYAGLKQRNKTVTVIVPPGISHEYPADADVIVDDPSANQTLLNAGANKASTILVLRDDDSDNAFIVLAAKEVVSPETKIIALVNSDKNLNKIKRVQPDIVFSLQTLASEMLLARLSGEKMTNQDLMQLLFHENH</sequence>
<dbReference type="RefSeq" id="WP_064601430.1">
    <property type="nucleotide sequence ID" value="NZ_CP134782.1"/>
</dbReference>
<keyword evidence="2" id="KW-0812">Transmembrane</keyword>
<dbReference type="PANTHER" id="PTHR43833">
    <property type="entry name" value="POTASSIUM CHANNEL PROTEIN 2-RELATED-RELATED"/>
    <property type="match status" value="1"/>
</dbReference>
<gene>
    <name evidence="4" type="ORF">A9B99_17840</name>
</gene>
<comment type="caution">
    <text evidence="4">The sequence shown here is derived from an EMBL/GenBank/DDBJ whole genome shotgun (WGS) entry which is preliminary data.</text>
</comment>
<dbReference type="PANTHER" id="PTHR43833:SF11">
    <property type="entry name" value="VOLTAGE-GATED POTASSIUM CHANNEL KCH"/>
    <property type="match status" value="1"/>
</dbReference>
<feature type="domain" description="RCK N-terminal" evidence="3">
    <location>
        <begin position="244"/>
        <end position="359"/>
    </location>
</feature>
<dbReference type="InterPro" id="IPR036291">
    <property type="entry name" value="NAD(P)-bd_dom_sf"/>
</dbReference>
<dbReference type="Pfam" id="PF07885">
    <property type="entry name" value="Ion_trans_2"/>
    <property type="match status" value="1"/>
</dbReference>
<dbReference type="NCBIfam" id="NF007828">
    <property type="entry name" value="PRK10537.1"/>
    <property type="match status" value="1"/>
</dbReference>
<evidence type="ECO:0000313" key="5">
    <source>
        <dbReference type="Proteomes" id="UP000078225"/>
    </source>
</evidence>
<dbReference type="InterPro" id="IPR050721">
    <property type="entry name" value="Trk_Ktr_HKT_K-transport"/>
</dbReference>
<dbReference type="PROSITE" id="PS51201">
    <property type="entry name" value="RCK_N"/>
    <property type="match status" value="1"/>
</dbReference>
<evidence type="ECO:0000256" key="1">
    <source>
        <dbReference type="ARBA" id="ARBA00004651"/>
    </source>
</evidence>
<feature type="transmembrane region" description="Helical" evidence="2">
    <location>
        <begin position="62"/>
        <end position="83"/>
    </location>
</feature>
<keyword evidence="2" id="KW-1133">Transmembrane helix</keyword>
<keyword evidence="5" id="KW-1185">Reference proteome</keyword>
<dbReference type="Proteomes" id="UP000078225">
    <property type="component" value="Unassembled WGS sequence"/>
</dbReference>
<dbReference type="SUPFAM" id="SSF81324">
    <property type="entry name" value="Voltage-gated potassium channels"/>
    <property type="match status" value="1"/>
</dbReference>